<organism evidence="2 3">
    <name type="scientific">Sediminibacillus albus</name>
    <dbReference type="NCBI Taxonomy" id="407036"/>
    <lineage>
        <taxon>Bacteria</taxon>
        <taxon>Bacillati</taxon>
        <taxon>Bacillota</taxon>
        <taxon>Bacilli</taxon>
        <taxon>Bacillales</taxon>
        <taxon>Bacillaceae</taxon>
        <taxon>Sediminibacillus</taxon>
    </lineage>
</organism>
<evidence type="ECO:0000313" key="3">
    <source>
        <dbReference type="Proteomes" id="UP000198694"/>
    </source>
</evidence>
<dbReference type="PANTHER" id="PTHR42951:SF17">
    <property type="entry name" value="METALLO-BETA-LACTAMASE DOMAIN-CONTAINING PROTEIN"/>
    <property type="match status" value="1"/>
</dbReference>
<name>A0A1G8YZ10_9BACI</name>
<gene>
    <name evidence="2" type="ORF">SAMN05216243_1906</name>
</gene>
<dbReference type="STRING" id="407036.SAMN05216243_1906"/>
<dbReference type="Gene3D" id="3.60.15.10">
    <property type="entry name" value="Ribonuclease Z/Hydroxyacylglutathione hydrolase-like"/>
    <property type="match status" value="1"/>
</dbReference>
<dbReference type="SMART" id="SM00849">
    <property type="entry name" value="Lactamase_B"/>
    <property type="match status" value="1"/>
</dbReference>
<protein>
    <submittedName>
        <fullName evidence="2">Metallo-beta-lactamase superfamily protein</fullName>
    </submittedName>
</protein>
<dbReference type="AlphaFoldDB" id="A0A1G8YZ10"/>
<evidence type="ECO:0000313" key="2">
    <source>
        <dbReference type="EMBL" id="SDK07967.1"/>
    </source>
</evidence>
<dbReference type="Proteomes" id="UP000198694">
    <property type="component" value="Unassembled WGS sequence"/>
</dbReference>
<sequence>MENEFEDRLIPATSVASGVGKEILTDIYCFPIQVVNVFFIGRPGEKWVLVDAGMPRSADKIIKAAEERFGKEAKPEAIILTHGHFDHVGAIVELLDKWNVPVYAHEEELPFLTGDQSYPEPDSSVDGGLVAKMSPMFPNHGINIKEYIHPLPNDHTVPGMKGWEWVHTPGHTKGHVSLFREEDRSLIVGDAFVTVKQESLYNVMTQKQEISGPPKYLTTDWKAAQASVNKLNELGPLLAATGHGIPMSGDFLARELQKLTDNFETIAVPEKSRYV</sequence>
<dbReference type="InterPro" id="IPR050855">
    <property type="entry name" value="NDM-1-like"/>
</dbReference>
<accession>A0A1G8YZ10</accession>
<dbReference type="RefSeq" id="WP_093213377.1">
    <property type="nucleotide sequence ID" value="NZ_FNFL01000002.1"/>
</dbReference>
<dbReference type="SUPFAM" id="SSF56281">
    <property type="entry name" value="Metallo-hydrolase/oxidoreductase"/>
    <property type="match status" value="1"/>
</dbReference>
<dbReference type="CDD" id="cd07721">
    <property type="entry name" value="yflN-like_MBL-fold"/>
    <property type="match status" value="1"/>
</dbReference>
<proteinExistence type="predicted"/>
<dbReference type="PANTHER" id="PTHR42951">
    <property type="entry name" value="METALLO-BETA-LACTAMASE DOMAIN-CONTAINING"/>
    <property type="match status" value="1"/>
</dbReference>
<dbReference type="EMBL" id="FNFL01000002">
    <property type="protein sequence ID" value="SDK07967.1"/>
    <property type="molecule type" value="Genomic_DNA"/>
</dbReference>
<dbReference type="Pfam" id="PF00753">
    <property type="entry name" value="Lactamase_B"/>
    <property type="match status" value="1"/>
</dbReference>
<feature type="domain" description="Metallo-beta-lactamase" evidence="1">
    <location>
        <begin position="34"/>
        <end position="243"/>
    </location>
</feature>
<reference evidence="2 3" key="1">
    <citation type="submission" date="2016-10" db="EMBL/GenBank/DDBJ databases">
        <authorList>
            <person name="de Groot N.N."/>
        </authorList>
    </citation>
    <scope>NUCLEOTIDE SEQUENCE [LARGE SCALE GENOMIC DNA]</scope>
    <source>
        <strain evidence="2 3">CGMCC 1.6502</strain>
    </source>
</reference>
<evidence type="ECO:0000259" key="1">
    <source>
        <dbReference type="SMART" id="SM00849"/>
    </source>
</evidence>
<keyword evidence="3" id="KW-1185">Reference proteome</keyword>
<dbReference type="OrthoDB" id="9802248at2"/>
<dbReference type="InterPro" id="IPR001279">
    <property type="entry name" value="Metallo-B-lactamas"/>
</dbReference>
<dbReference type="InterPro" id="IPR036866">
    <property type="entry name" value="RibonucZ/Hydroxyglut_hydro"/>
</dbReference>